<feature type="domain" description="Maltokinase N-terminal cap" evidence="15">
    <location>
        <begin position="21"/>
        <end position="107"/>
    </location>
</feature>
<keyword evidence="12" id="KW-0119">Carbohydrate metabolism</keyword>
<evidence type="ECO:0000256" key="6">
    <source>
        <dbReference type="ARBA" id="ARBA00022600"/>
    </source>
</evidence>
<sequence>MSVSAVRIPPSREVRPALADWIQHQRWFASSSKHPVLSRVGMWSLVDHRHQVGLETHLILDESAATPVLYQVPLSFRSSTLLGGDRALIERASIDGKPVFIYDGPHDPAYTRALLGLMLDDEAERSDAFHDASAEGHHALTSSDIRVTDSHVLRGEQSNTSIIYDLVHPNGKPAQPVICKVFRALSNGPNPDVVVQSALSDAGSRLIPRAVGNVTGTWRDPREASGRASGHLAFAQEFIPEVEDAWRVALRSADAGESFAAPARALGEATAQVHAELARLFPVHGTTAAEKAAIMASMRERAAQAVAEVPSLAAESEAVEQVFRLAEETPWPDCQRIHGDYHLGQVLAVPGRGWVLLDFEGEPMRPLLERSEPDVTLRDVAGMLRSFDYVAGTYAQSPHAAAVSEWAHVARDAFLDGYIARSGLDLRAQRALLDAFELDKALYEVSYEARNRPDWVSIPANAIRYLARRDRSRVDA</sequence>
<dbReference type="GO" id="GO:0016301">
    <property type="term" value="F:kinase activity"/>
    <property type="evidence" value="ECO:0007669"/>
    <property type="project" value="UniProtKB-KW"/>
</dbReference>
<protein>
    <recommendedName>
        <fullName evidence="5">Maltokinase</fullName>
        <ecNumber evidence="4">2.7.1.175</ecNumber>
    </recommendedName>
    <alternativeName>
        <fullName evidence="13">Maltose-1-phosphate synthase</fullName>
    </alternativeName>
</protein>
<evidence type="ECO:0000256" key="12">
    <source>
        <dbReference type="ARBA" id="ARBA00023277"/>
    </source>
</evidence>
<evidence type="ECO:0000256" key="5">
    <source>
        <dbReference type="ARBA" id="ARBA00013882"/>
    </source>
</evidence>
<dbReference type="GO" id="GO:0005978">
    <property type="term" value="P:glycogen biosynthetic process"/>
    <property type="evidence" value="ECO:0007669"/>
    <property type="project" value="UniProtKB-UniPathway"/>
</dbReference>
<evidence type="ECO:0000256" key="11">
    <source>
        <dbReference type="ARBA" id="ARBA00023056"/>
    </source>
</evidence>
<dbReference type="EMBL" id="FNPZ01000001">
    <property type="protein sequence ID" value="SDY67329.1"/>
    <property type="molecule type" value="Genomic_DNA"/>
</dbReference>
<keyword evidence="10" id="KW-0067">ATP-binding</keyword>
<organism evidence="16 17">
    <name type="scientific">Herbiconiux ginsengi</name>
    <dbReference type="NCBI Taxonomy" id="381665"/>
    <lineage>
        <taxon>Bacteria</taxon>
        <taxon>Bacillati</taxon>
        <taxon>Actinomycetota</taxon>
        <taxon>Actinomycetes</taxon>
        <taxon>Micrococcales</taxon>
        <taxon>Microbacteriaceae</taxon>
        <taxon>Herbiconiux</taxon>
    </lineage>
</organism>
<dbReference type="UniPathway" id="UPA00164"/>
<comment type="catalytic activity">
    <reaction evidence="14">
        <text>D-maltose + ATP = alpha-maltose 1-phosphate + ADP + H(+)</text>
        <dbReference type="Rhea" id="RHEA:31915"/>
        <dbReference type="ChEBI" id="CHEBI:15378"/>
        <dbReference type="ChEBI" id="CHEBI:17306"/>
        <dbReference type="ChEBI" id="CHEBI:30616"/>
        <dbReference type="ChEBI" id="CHEBI:63576"/>
        <dbReference type="ChEBI" id="CHEBI:456216"/>
        <dbReference type="EC" id="2.7.1.175"/>
    </reaction>
</comment>
<evidence type="ECO:0000313" key="16">
    <source>
        <dbReference type="EMBL" id="SDY67329.1"/>
    </source>
</evidence>
<dbReference type="SUPFAM" id="SSF56112">
    <property type="entry name" value="Protein kinase-like (PK-like)"/>
    <property type="match status" value="1"/>
</dbReference>
<gene>
    <name evidence="16" type="ORF">SAMN05216554_1113</name>
</gene>
<dbReference type="STRING" id="381665.SAMN05216554_1113"/>
<keyword evidence="11" id="KW-0320">Glycogen biosynthesis</keyword>
<evidence type="ECO:0000313" key="17">
    <source>
        <dbReference type="Proteomes" id="UP000198891"/>
    </source>
</evidence>
<evidence type="ECO:0000256" key="4">
    <source>
        <dbReference type="ARBA" id="ARBA00011962"/>
    </source>
</evidence>
<dbReference type="AlphaFoldDB" id="A0A1H3LTB7"/>
<dbReference type="OrthoDB" id="3787729at2"/>
<evidence type="ECO:0000256" key="13">
    <source>
        <dbReference type="ARBA" id="ARBA00031251"/>
    </source>
</evidence>
<keyword evidence="7" id="KW-0808">Transferase</keyword>
<evidence type="ECO:0000256" key="8">
    <source>
        <dbReference type="ARBA" id="ARBA00022741"/>
    </source>
</evidence>
<keyword evidence="6" id="KW-0321">Glycogen metabolism</keyword>
<name>A0A1H3LTB7_9MICO</name>
<evidence type="ECO:0000256" key="7">
    <source>
        <dbReference type="ARBA" id="ARBA00022679"/>
    </source>
</evidence>
<dbReference type="Gene3D" id="3.90.1200.10">
    <property type="match status" value="1"/>
</dbReference>
<evidence type="ECO:0000256" key="10">
    <source>
        <dbReference type="ARBA" id="ARBA00022840"/>
    </source>
</evidence>
<dbReference type="GO" id="GO:0005524">
    <property type="term" value="F:ATP binding"/>
    <property type="evidence" value="ECO:0007669"/>
    <property type="project" value="UniProtKB-KW"/>
</dbReference>
<comment type="pathway">
    <text evidence="1">Glycan biosynthesis; glycogen biosynthesis.</text>
</comment>
<comment type="subunit">
    <text evidence="3">Monomer.</text>
</comment>
<evidence type="ECO:0000256" key="2">
    <source>
        <dbReference type="ARBA" id="ARBA00006219"/>
    </source>
</evidence>
<keyword evidence="9" id="KW-0418">Kinase</keyword>
<keyword evidence="8" id="KW-0547">Nucleotide-binding</keyword>
<dbReference type="InterPro" id="IPR011009">
    <property type="entry name" value="Kinase-like_dom_sf"/>
</dbReference>
<keyword evidence="17" id="KW-1185">Reference proteome</keyword>
<dbReference type="Pfam" id="PF18085">
    <property type="entry name" value="Mak_N_cap"/>
    <property type="match status" value="1"/>
</dbReference>
<dbReference type="EC" id="2.7.1.175" evidence="4"/>
<accession>A0A1H3LTB7</accession>
<comment type="similarity">
    <text evidence="2">Belongs to the aminoglycoside phosphotransferase family.</text>
</comment>
<evidence type="ECO:0000256" key="14">
    <source>
        <dbReference type="ARBA" id="ARBA00049067"/>
    </source>
</evidence>
<evidence type="ECO:0000256" key="1">
    <source>
        <dbReference type="ARBA" id="ARBA00004964"/>
    </source>
</evidence>
<evidence type="ECO:0000256" key="3">
    <source>
        <dbReference type="ARBA" id="ARBA00011245"/>
    </source>
</evidence>
<dbReference type="RefSeq" id="WP_092549881.1">
    <property type="nucleotide sequence ID" value="NZ_FNPZ01000001.1"/>
</dbReference>
<dbReference type="InterPro" id="IPR040999">
    <property type="entry name" value="Mak_N_cap"/>
</dbReference>
<proteinExistence type="inferred from homology"/>
<evidence type="ECO:0000256" key="9">
    <source>
        <dbReference type="ARBA" id="ARBA00022777"/>
    </source>
</evidence>
<evidence type="ECO:0000259" key="15">
    <source>
        <dbReference type="Pfam" id="PF18085"/>
    </source>
</evidence>
<reference evidence="16 17" key="1">
    <citation type="submission" date="2016-10" db="EMBL/GenBank/DDBJ databases">
        <authorList>
            <person name="de Groot N.N."/>
        </authorList>
    </citation>
    <scope>NUCLEOTIDE SEQUENCE [LARGE SCALE GENOMIC DNA]</scope>
    <source>
        <strain evidence="16 17">CGMCC 4.3491</strain>
    </source>
</reference>
<dbReference type="Proteomes" id="UP000198891">
    <property type="component" value="Unassembled WGS sequence"/>
</dbReference>